<reference evidence="6 7" key="1">
    <citation type="submission" date="2020-07" db="EMBL/GenBank/DDBJ databases">
        <authorList>
            <person name="Criscuolo A."/>
        </authorList>
    </citation>
    <scope>NUCLEOTIDE SEQUENCE [LARGE SCALE GENOMIC DNA]</scope>
    <source>
        <strain evidence="6">CIP107946</strain>
    </source>
</reference>
<comment type="caution">
    <text evidence="6">The sequence shown here is derived from an EMBL/GenBank/DDBJ whole genome shotgun (WGS) entry which is preliminary data.</text>
</comment>
<sequence>MIHIIGGGLQGMSIAFLLQKKNIESVVYDRNDPGQASAASAGIIVPWVSQRRNKPWLKLVTGGAKYYPEFIKLLKEHTLQEPKYKRNGAVILFDDEKRFSKARTRIEDKKKTYPEIGELNTNIEKNSALREGFRGLYVSGGAQITGEALLNALKDAYVNLGGVIKNNSFNVEDRNDSDTYIFTTGAWGVEQPFDPIVSHQRAEIYHFKTLNTNYQHLPVIMHRSHYIVNTELNHFAIGTTHIDTDSFDISPSEENYQYLKGLVPKYFGETEFEDIEMKVGLRPYTRDFLPFIGKPMKNTYAINGLGSSGLTAAPYIAKNIVNHILTGQCDLDLTHYDY</sequence>
<proteinExistence type="inferred from homology"/>
<dbReference type="Proteomes" id="UP000588186">
    <property type="component" value="Unassembled WGS sequence"/>
</dbReference>
<dbReference type="AlphaFoldDB" id="A0A6V7RMM7"/>
<dbReference type="InterPro" id="IPR006076">
    <property type="entry name" value="FAD-dep_OxRdtase"/>
</dbReference>
<dbReference type="EMBL" id="CAJEWB010000013">
    <property type="protein sequence ID" value="CAD2079558.1"/>
    <property type="molecule type" value="Genomic_DNA"/>
</dbReference>
<dbReference type="SUPFAM" id="SSF51971">
    <property type="entry name" value="Nucleotide-binding domain"/>
    <property type="match status" value="1"/>
</dbReference>
<accession>A0A6V7RMM7</accession>
<dbReference type="GO" id="GO:0005737">
    <property type="term" value="C:cytoplasm"/>
    <property type="evidence" value="ECO:0007669"/>
    <property type="project" value="TreeGrafter"/>
</dbReference>
<feature type="domain" description="FAD dependent oxidoreductase" evidence="5">
    <location>
        <begin position="4"/>
        <end position="320"/>
    </location>
</feature>
<evidence type="ECO:0000256" key="2">
    <source>
        <dbReference type="ARBA" id="ARBA00009410"/>
    </source>
</evidence>
<organism evidence="6 7">
    <name type="scientific">Phocicoccus pinnipedialis</name>
    <dbReference type="NCBI Taxonomy" id="110845"/>
    <lineage>
        <taxon>Bacteria</taxon>
        <taxon>Bacillati</taxon>
        <taxon>Bacillota</taxon>
        <taxon>Bacilli</taxon>
        <taxon>Bacillales</taxon>
        <taxon>Salinicoccaceae</taxon>
        <taxon>Phocicoccus</taxon>
    </lineage>
</organism>
<name>A0A6V7RMM7_9BACL</name>
<gene>
    <name evidence="6" type="primary">mnmC</name>
    <name evidence="6" type="ORF">JEOPIN946_01589</name>
</gene>
<evidence type="ECO:0000256" key="1">
    <source>
        <dbReference type="ARBA" id="ARBA00001974"/>
    </source>
</evidence>
<evidence type="ECO:0000256" key="4">
    <source>
        <dbReference type="ARBA" id="ARBA00023002"/>
    </source>
</evidence>
<dbReference type="InterPro" id="IPR036188">
    <property type="entry name" value="FAD/NAD-bd_sf"/>
</dbReference>
<comment type="similarity">
    <text evidence="2">Belongs to the DadA oxidoreductase family.</text>
</comment>
<dbReference type="PANTHER" id="PTHR13847:SF286">
    <property type="entry name" value="D-AMINO ACID DEHYDROGENASE"/>
    <property type="match status" value="1"/>
</dbReference>
<evidence type="ECO:0000256" key="3">
    <source>
        <dbReference type="ARBA" id="ARBA00022630"/>
    </source>
</evidence>
<evidence type="ECO:0000313" key="7">
    <source>
        <dbReference type="Proteomes" id="UP000588186"/>
    </source>
</evidence>
<evidence type="ECO:0000313" key="6">
    <source>
        <dbReference type="EMBL" id="CAD2079558.1"/>
    </source>
</evidence>
<dbReference type="GO" id="GO:0016491">
    <property type="term" value="F:oxidoreductase activity"/>
    <property type="evidence" value="ECO:0007669"/>
    <property type="project" value="UniProtKB-KW"/>
</dbReference>
<dbReference type="Pfam" id="PF01266">
    <property type="entry name" value="DAO"/>
    <property type="match status" value="1"/>
</dbReference>
<keyword evidence="7" id="KW-1185">Reference proteome</keyword>
<comment type="cofactor">
    <cofactor evidence="1">
        <name>FAD</name>
        <dbReference type="ChEBI" id="CHEBI:57692"/>
    </cofactor>
</comment>
<dbReference type="RefSeq" id="WP_186078394.1">
    <property type="nucleotide sequence ID" value="NZ_CAJEWB010000013.1"/>
</dbReference>
<evidence type="ECO:0000259" key="5">
    <source>
        <dbReference type="Pfam" id="PF01266"/>
    </source>
</evidence>
<keyword evidence="3" id="KW-0285">Flavoprotein</keyword>
<dbReference type="PANTHER" id="PTHR13847">
    <property type="entry name" value="SARCOSINE DEHYDROGENASE-RELATED"/>
    <property type="match status" value="1"/>
</dbReference>
<dbReference type="Gene3D" id="3.30.9.10">
    <property type="entry name" value="D-Amino Acid Oxidase, subunit A, domain 2"/>
    <property type="match status" value="1"/>
</dbReference>
<protein>
    <submittedName>
        <fullName evidence="6">tRNA 5-methylaminomethyl-2-thiouridine biosynthesis bifunctional protein MnmC</fullName>
    </submittedName>
</protein>
<keyword evidence="4" id="KW-0560">Oxidoreductase</keyword>
<dbReference type="Gene3D" id="3.50.50.60">
    <property type="entry name" value="FAD/NAD(P)-binding domain"/>
    <property type="match status" value="1"/>
</dbReference>